<dbReference type="GO" id="GO:0030267">
    <property type="term" value="F:glyoxylate reductase (NADPH) activity"/>
    <property type="evidence" value="ECO:0000318"/>
    <property type="project" value="GO_Central"/>
</dbReference>
<evidence type="ECO:0000313" key="7">
    <source>
        <dbReference type="EMBL" id="KQJ81659.1"/>
    </source>
</evidence>
<dbReference type="InterPro" id="IPR006140">
    <property type="entry name" value="D-isomer_DH_NAD-bd"/>
</dbReference>
<dbReference type="PANTHER" id="PTHR10996:SF179">
    <property type="entry name" value="D-ISOMER SPECIFIC 2-HYDROXYACID DEHYDROGENASE FAMILY PROTEIN-RELATED"/>
    <property type="match status" value="1"/>
</dbReference>
<reference evidence="8" key="3">
    <citation type="submission" date="2018-08" db="UniProtKB">
        <authorList>
            <consortium name="EnsemblPlants"/>
        </authorList>
    </citation>
    <scope>IDENTIFICATION</scope>
    <source>
        <strain evidence="8">cv. Bd21</strain>
    </source>
</reference>
<evidence type="ECO:0000256" key="4">
    <source>
        <dbReference type="RuleBase" id="RU003719"/>
    </source>
</evidence>
<comment type="similarity">
    <text evidence="4">Belongs to the D-isomer specific 2-hydroxyacid dehydrogenase family.</text>
</comment>
<accession>I1IVW2</accession>
<dbReference type="Proteomes" id="UP000008810">
    <property type="component" value="Chromosome 5"/>
</dbReference>
<reference evidence="7" key="2">
    <citation type="submission" date="2017-06" db="EMBL/GenBank/DDBJ databases">
        <title>WGS assembly of Brachypodium distachyon.</title>
        <authorList>
            <consortium name="The International Brachypodium Initiative"/>
            <person name="Lucas S."/>
            <person name="Harmon-Smith M."/>
            <person name="Lail K."/>
            <person name="Tice H."/>
            <person name="Grimwood J."/>
            <person name="Bruce D."/>
            <person name="Barry K."/>
            <person name="Shu S."/>
            <person name="Lindquist E."/>
            <person name="Wang M."/>
            <person name="Pitluck S."/>
            <person name="Vogel J.P."/>
            <person name="Garvin D.F."/>
            <person name="Mockler T.C."/>
            <person name="Schmutz J."/>
            <person name="Rokhsar D."/>
            <person name="Bevan M.W."/>
        </authorList>
    </citation>
    <scope>NUCLEOTIDE SEQUENCE</scope>
    <source>
        <strain evidence="7">Bd21</strain>
    </source>
</reference>
<dbReference type="Pfam" id="PF02826">
    <property type="entry name" value="2-Hacid_dh_C"/>
    <property type="match status" value="1"/>
</dbReference>
<dbReference type="GO" id="GO:0051287">
    <property type="term" value="F:NAD binding"/>
    <property type="evidence" value="ECO:0007669"/>
    <property type="project" value="InterPro"/>
</dbReference>
<evidence type="ECO:0000256" key="2">
    <source>
        <dbReference type="ARBA" id="ARBA00023002"/>
    </source>
</evidence>
<dbReference type="PROSITE" id="PS00065">
    <property type="entry name" value="D_2_HYDROXYACID_DH_1"/>
    <property type="match status" value="1"/>
</dbReference>
<keyword evidence="2 4" id="KW-0560">Oxidoreductase</keyword>
<dbReference type="OrthoDB" id="298012at2759"/>
<dbReference type="InterPro" id="IPR006139">
    <property type="entry name" value="D-isomer_2_OHA_DH_cat_dom"/>
</dbReference>
<keyword evidence="1" id="KW-0521">NADP</keyword>
<keyword evidence="3" id="KW-0520">NAD</keyword>
<dbReference type="Pfam" id="PF00389">
    <property type="entry name" value="2-Hacid_dh"/>
    <property type="match status" value="1"/>
</dbReference>
<dbReference type="SUPFAM" id="SSF52283">
    <property type="entry name" value="Formate/glycerate dehydrogenase catalytic domain-like"/>
    <property type="match status" value="1"/>
</dbReference>
<reference evidence="7 8" key="1">
    <citation type="journal article" date="2010" name="Nature">
        <title>Genome sequencing and analysis of the model grass Brachypodium distachyon.</title>
        <authorList>
            <consortium name="International Brachypodium Initiative"/>
        </authorList>
    </citation>
    <scope>NUCLEOTIDE SEQUENCE [LARGE SCALE GENOMIC DNA]</scope>
    <source>
        <strain evidence="7 8">Bd21</strain>
    </source>
</reference>
<evidence type="ECO:0000256" key="1">
    <source>
        <dbReference type="ARBA" id="ARBA00022857"/>
    </source>
</evidence>
<evidence type="ECO:0000259" key="5">
    <source>
        <dbReference type="Pfam" id="PF00389"/>
    </source>
</evidence>
<gene>
    <name evidence="8" type="primary">LOC100834161</name>
    <name evidence="7" type="ORF">BRADI_5g02130v3</name>
</gene>
<dbReference type="PANTHER" id="PTHR10996">
    <property type="entry name" value="2-HYDROXYACID DEHYDROGENASE-RELATED"/>
    <property type="match status" value="1"/>
</dbReference>
<dbReference type="GO" id="GO:0005829">
    <property type="term" value="C:cytosol"/>
    <property type="evidence" value="ECO:0000318"/>
    <property type="project" value="GO_Central"/>
</dbReference>
<dbReference type="EnsemblPlants" id="KQJ81659">
    <property type="protein sequence ID" value="KQJ81659"/>
    <property type="gene ID" value="BRADI_5g02130v3"/>
</dbReference>
<dbReference type="RefSeq" id="XP_003580987.1">
    <property type="nucleotide sequence ID" value="XM_003580939.4"/>
</dbReference>
<dbReference type="HOGENOM" id="CLU_019796_1_2_1"/>
<name>I1IVW2_BRADI</name>
<dbReference type="FunFam" id="3.40.50.720:FF:000213">
    <property type="entry name" value="Putative 2-hydroxyacid dehydrogenase"/>
    <property type="match status" value="1"/>
</dbReference>
<feature type="domain" description="D-isomer specific 2-hydroxyacid dehydrogenase NAD-binding" evidence="6">
    <location>
        <begin position="131"/>
        <end position="303"/>
    </location>
</feature>
<dbReference type="eggNOG" id="KOG0069">
    <property type="taxonomic scope" value="Eukaryota"/>
</dbReference>
<dbReference type="GO" id="GO:0016618">
    <property type="term" value="F:hydroxypyruvate reductase [NAD(P)H] activity"/>
    <property type="evidence" value="ECO:0000318"/>
    <property type="project" value="GO_Central"/>
</dbReference>
<dbReference type="EMBL" id="CM000884">
    <property type="protein sequence ID" value="KQJ81659.1"/>
    <property type="molecule type" value="Genomic_DNA"/>
</dbReference>
<dbReference type="InterPro" id="IPR050223">
    <property type="entry name" value="D-isomer_2-hydroxyacid_DH"/>
</dbReference>
<keyword evidence="9" id="KW-1185">Reference proteome</keyword>
<dbReference type="STRING" id="15368.I1IVW2"/>
<evidence type="ECO:0000313" key="9">
    <source>
        <dbReference type="Proteomes" id="UP000008810"/>
    </source>
</evidence>
<evidence type="ECO:0000259" key="6">
    <source>
        <dbReference type="Pfam" id="PF02826"/>
    </source>
</evidence>
<dbReference type="Gramene" id="KQJ81659">
    <property type="protein sequence ID" value="KQJ81659"/>
    <property type="gene ID" value="BRADI_5g02130v3"/>
</dbReference>
<evidence type="ECO:0008006" key="10">
    <source>
        <dbReference type="Google" id="ProtNLM"/>
    </source>
</evidence>
<organism evidence="7">
    <name type="scientific">Brachypodium distachyon</name>
    <name type="common">Purple false brome</name>
    <name type="synonym">Trachynia distachya</name>
    <dbReference type="NCBI Taxonomy" id="15368"/>
    <lineage>
        <taxon>Eukaryota</taxon>
        <taxon>Viridiplantae</taxon>
        <taxon>Streptophyta</taxon>
        <taxon>Embryophyta</taxon>
        <taxon>Tracheophyta</taxon>
        <taxon>Spermatophyta</taxon>
        <taxon>Magnoliopsida</taxon>
        <taxon>Liliopsida</taxon>
        <taxon>Poales</taxon>
        <taxon>Poaceae</taxon>
        <taxon>BOP clade</taxon>
        <taxon>Pooideae</taxon>
        <taxon>Stipodae</taxon>
        <taxon>Brachypodieae</taxon>
        <taxon>Brachypodium</taxon>
    </lineage>
</organism>
<dbReference type="SUPFAM" id="SSF51735">
    <property type="entry name" value="NAD(P)-binding Rossmann-fold domains"/>
    <property type="match status" value="1"/>
</dbReference>
<feature type="domain" description="D-isomer specific 2-hydroxyacid dehydrogenase catalytic" evidence="5">
    <location>
        <begin position="69"/>
        <end position="336"/>
    </location>
</feature>
<dbReference type="OMA" id="QITPHNA"/>
<protein>
    <recommendedName>
        <fullName evidence="10">D-isomer specific 2-hydroxyacid dehydrogenase NAD-binding domain-containing protein</fullName>
    </recommendedName>
</protein>
<proteinExistence type="inferred from homology"/>
<evidence type="ECO:0000313" key="8">
    <source>
        <dbReference type="EnsemblPlants" id="KQJ81659"/>
    </source>
</evidence>
<dbReference type="InterPro" id="IPR036291">
    <property type="entry name" value="NAD(P)-bd_dom_sf"/>
</dbReference>
<dbReference type="Gene3D" id="3.40.50.720">
    <property type="entry name" value="NAD(P)-binding Rossmann-like Domain"/>
    <property type="match status" value="2"/>
</dbReference>
<sequence length="338" mass="35658">MAANGTPASANEKPPPLLLLRPSNDRLNTALRSRFRVISFSDDSSGGTPDLQAFLAASAAAKEPPPRAALVVGGGTVVVDAAFLHAAPHLRCLVTTSTGMDHIDLAECARRGVVVASAGETYSIDVADHAVGLLIDALRRVSAADRYVRRGLWPVQGDYPLGSKLGGKRVGIIGLGSIGSLIAKRLQAFGCVIQYHSRTPKQTAASFKYFPNVINLAAESDVLIVACALNSQTRHIINKDVLEALGTDGVLVNIARGGNIDEAALIAALKGREIAGAGLDVFEKEPVVPPEFFSMDNVVLTAHDAAFTTESDRDLCQLMIANLDAFFQGKPLVTPVFP</sequence>
<dbReference type="CDD" id="cd12156">
    <property type="entry name" value="HPPR"/>
    <property type="match status" value="1"/>
</dbReference>
<dbReference type="KEGG" id="bdi:100834161"/>
<dbReference type="AlphaFoldDB" id="I1IVW2"/>
<evidence type="ECO:0000256" key="3">
    <source>
        <dbReference type="ARBA" id="ARBA00023027"/>
    </source>
</evidence>
<dbReference type="GeneID" id="100834161"/>
<dbReference type="InterPro" id="IPR029752">
    <property type="entry name" value="D-isomer_DH_CS1"/>
</dbReference>